<gene>
    <name evidence="2" type="ORF">CFP75_38420</name>
</gene>
<proteinExistence type="predicted"/>
<sequence>MSSTSTAVHRPPTGADTHIHDDGSADTAVIYTPAVPVRAVSAGRMHIPGGKTTTPQRHRTTEAILTIISGYSAILSGHHLETALPRPGDMIYIPPATPYCVVNLSLNASVLILSFRGDPGFSADIEHLPDLGPQVLRQVDKLRSDHMHRLMSRRTGHVRRTR</sequence>
<dbReference type="SUPFAM" id="SSF51182">
    <property type="entry name" value="RmlC-like cupins"/>
    <property type="match status" value="1"/>
</dbReference>
<evidence type="ECO:0000313" key="2">
    <source>
        <dbReference type="EMBL" id="OXM43453.1"/>
    </source>
</evidence>
<dbReference type="Proteomes" id="UP000215563">
    <property type="component" value="Unassembled WGS sequence"/>
</dbReference>
<name>A0A229R9V8_AMYAL</name>
<organism evidence="2 3">
    <name type="scientific">Amycolatopsis alba DSM 44262</name>
    <dbReference type="NCBI Taxonomy" id="1125972"/>
    <lineage>
        <taxon>Bacteria</taxon>
        <taxon>Bacillati</taxon>
        <taxon>Actinomycetota</taxon>
        <taxon>Actinomycetes</taxon>
        <taxon>Pseudonocardiales</taxon>
        <taxon>Pseudonocardiaceae</taxon>
        <taxon>Amycolatopsis</taxon>
    </lineage>
</organism>
<accession>A0A229R9V8</accession>
<comment type="caution">
    <text evidence="2">The sequence shown here is derived from an EMBL/GenBank/DDBJ whole genome shotgun (WGS) entry which is preliminary data.</text>
</comment>
<dbReference type="Gene3D" id="2.60.120.10">
    <property type="entry name" value="Jelly Rolls"/>
    <property type="match status" value="1"/>
</dbReference>
<keyword evidence="3" id="KW-1185">Reference proteome</keyword>
<evidence type="ECO:0000313" key="3">
    <source>
        <dbReference type="Proteomes" id="UP000215563"/>
    </source>
</evidence>
<dbReference type="InterPro" id="IPR011051">
    <property type="entry name" value="RmlC_Cupin_sf"/>
</dbReference>
<dbReference type="EMBL" id="NMQU01000148">
    <property type="protein sequence ID" value="OXM43453.1"/>
    <property type="molecule type" value="Genomic_DNA"/>
</dbReference>
<dbReference type="RefSeq" id="WP_020636289.1">
    <property type="nucleotide sequence ID" value="NZ_KB913032.1"/>
</dbReference>
<dbReference type="InterPro" id="IPR014710">
    <property type="entry name" value="RmlC-like_jellyroll"/>
</dbReference>
<protein>
    <submittedName>
        <fullName evidence="2">Uncharacterized protein</fullName>
    </submittedName>
</protein>
<dbReference type="AlphaFoldDB" id="A0A229R9V8"/>
<evidence type="ECO:0000256" key="1">
    <source>
        <dbReference type="SAM" id="MobiDB-lite"/>
    </source>
</evidence>
<dbReference type="OrthoDB" id="3620182at2"/>
<feature type="region of interest" description="Disordered" evidence="1">
    <location>
        <begin position="1"/>
        <end position="22"/>
    </location>
</feature>
<reference evidence="2 3" key="1">
    <citation type="submission" date="2017-07" db="EMBL/GenBank/DDBJ databases">
        <title>Amycolatopsis alba DSM 44262 Genome sequencing and assembly.</title>
        <authorList>
            <person name="Kaur N."/>
            <person name="Mayilraj S."/>
        </authorList>
    </citation>
    <scope>NUCLEOTIDE SEQUENCE [LARGE SCALE GENOMIC DNA]</scope>
    <source>
        <strain evidence="2 3">DSM 44262</strain>
    </source>
</reference>